<dbReference type="Proteomes" id="UP000190027">
    <property type="component" value="Unassembled WGS sequence"/>
</dbReference>
<dbReference type="RefSeq" id="WP_078716249.1">
    <property type="nucleotide sequence ID" value="NZ_FUYC01000002.1"/>
</dbReference>
<sequence length="181" mass="20247">MPSSHRCFKVGIILVLFCLCLPRVLHADAGGPLLTAVFLDLTVFILGQCWAVITEWGYLAAWLRKRSGRDGVSIGRALWWSLLLNWTSALLGALVLGAMLPLFPDMLMDRPDMPETSLHCWLTVGFLVSFVATVAAERYLLGLLARRLGLALERVWRHVVCFNLISYAGLVGLTVWLLYYL</sequence>
<gene>
    <name evidence="2" type="ORF">SAMN02745704_00686</name>
</gene>
<evidence type="ECO:0000313" key="3">
    <source>
        <dbReference type="Proteomes" id="UP000190027"/>
    </source>
</evidence>
<feature type="transmembrane region" description="Helical" evidence="1">
    <location>
        <begin position="82"/>
        <end position="104"/>
    </location>
</feature>
<organism evidence="2 3">
    <name type="scientific">Paucidesulfovibrio gracilis DSM 16080</name>
    <dbReference type="NCBI Taxonomy" id="1121449"/>
    <lineage>
        <taxon>Bacteria</taxon>
        <taxon>Pseudomonadati</taxon>
        <taxon>Thermodesulfobacteriota</taxon>
        <taxon>Desulfovibrionia</taxon>
        <taxon>Desulfovibrionales</taxon>
        <taxon>Desulfovibrionaceae</taxon>
        <taxon>Paucidesulfovibrio</taxon>
    </lineage>
</organism>
<reference evidence="2 3" key="1">
    <citation type="submission" date="2017-02" db="EMBL/GenBank/DDBJ databases">
        <authorList>
            <person name="Peterson S.W."/>
        </authorList>
    </citation>
    <scope>NUCLEOTIDE SEQUENCE [LARGE SCALE GENOMIC DNA]</scope>
    <source>
        <strain evidence="2 3">DSM 16080</strain>
    </source>
</reference>
<dbReference type="AlphaFoldDB" id="A0A1T4WBF9"/>
<keyword evidence="1" id="KW-0472">Membrane</keyword>
<keyword evidence="1" id="KW-1133">Transmembrane helix</keyword>
<evidence type="ECO:0000313" key="2">
    <source>
        <dbReference type="EMBL" id="SKA74527.1"/>
    </source>
</evidence>
<feature type="transmembrane region" description="Helical" evidence="1">
    <location>
        <begin position="116"/>
        <end position="135"/>
    </location>
</feature>
<proteinExistence type="predicted"/>
<protein>
    <submittedName>
        <fullName evidence="2">Uncharacterized protein</fullName>
    </submittedName>
</protein>
<accession>A0A1T4WBF9</accession>
<dbReference type="EMBL" id="FUYC01000002">
    <property type="protein sequence ID" value="SKA74527.1"/>
    <property type="molecule type" value="Genomic_DNA"/>
</dbReference>
<evidence type="ECO:0000256" key="1">
    <source>
        <dbReference type="SAM" id="Phobius"/>
    </source>
</evidence>
<keyword evidence="3" id="KW-1185">Reference proteome</keyword>
<keyword evidence="1" id="KW-0812">Transmembrane</keyword>
<feature type="transmembrane region" description="Helical" evidence="1">
    <location>
        <begin position="155"/>
        <end position="179"/>
    </location>
</feature>
<dbReference type="OrthoDB" id="9923514at2"/>
<name>A0A1T4WBF9_9BACT</name>
<dbReference type="STRING" id="1121449.SAMN02745704_00686"/>
<feature type="transmembrane region" description="Helical" evidence="1">
    <location>
        <begin position="37"/>
        <end position="61"/>
    </location>
</feature>